<comment type="caution">
    <text evidence="1">The sequence shown here is derived from an EMBL/GenBank/DDBJ whole genome shotgun (WGS) entry which is preliminary data.</text>
</comment>
<evidence type="ECO:0008006" key="3">
    <source>
        <dbReference type="Google" id="ProtNLM"/>
    </source>
</evidence>
<dbReference type="EMBL" id="NRRU01000005">
    <property type="protein sequence ID" value="MBK1711674.1"/>
    <property type="molecule type" value="Genomic_DNA"/>
</dbReference>
<dbReference type="Proteomes" id="UP001041814">
    <property type="component" value="Unassembled WGS sequence"/>
</dbReference>
<evidence type="ECO:0000313" key="2">
    <source>
        <dbReference type="Proteomes" id="UP001041814"/>
    </source>
</evidence>
<reference evidence="1" key="2">
    <citation type="journal article" date="2020" name="Microorganisms">
        <title>Osmotic Adaptation and Compatible Solute Biosynthesis of Phototrophic Bacteria as Revealed from Genome Analyses.</title>
        <authorList>
            <person name="Imhoff J.F."/>
            <person name="Rahn T."/>
            <person name="Kunzel S."/>
            <person name="Keller A."/>
            <person name="Neulinger S.C."/>
        </authorList>
    </citation>
    <scope>NUCLEOTIDE SEQUENCE</scope>
    <source>
        <strain evidence="1">IM 151</strain>
    </source>
</reference>
<name>A0ABS1DQ11_RUBGE</name>
<gene>
    <name evidence="1" type="ORF">CKO43_02625</name>
</gene>
<proteinExistence type="predicted"/>
<organism evidence="1 2">
    <name type="scientific">Rubrivivax gelatinosus</name>
    <name type="common">Rhodocyclus gelatinosus</name>
    <name type="synonym">Rhodopseudomonas gelatinosa</name>
    <dbReference type="NCBI Taxonomy" id="28068"/>
    <lineage>
        <taxon>Bacteria</taxon>
        <taxon>Pseudomonadati</taxon>
        <taxon>Pseudomonadota</taxon>
        <taxon>Betaproteobacteria</taxon>
        <taxon>Burkholderiales</taxon>
        <taxon>Sphaerotilaceae</taxon>
        <taxon>Rubrivivax</taxon>
    </lineage>
</organism>
<reference evidence="1" key="1">
    <citation type="submission" date="2017-08" db="EMBL/GenBank/DDBJ databases">
        <authorList>
            <person name="Imhoff J.F."/>
            <person name="Rahn T."/>
            <person name="Kuenzel S."/>
            <person name="Neulinger S.C."/>
        </authorList>
    </citation>
    <scope>NUCLEOTIDE SEQUENCE</scope>
    <source>
        <strain evidence="1">IM 151</strain>
    </source>
</reference>
<keyword evidence="2" id="KW-1185">Reference proteome</keyword>
<sequence>MNRFGVALASDSAATVYVGGRVKFYHADKLFMLSHFHPVGVMVYNNSSLLGVPWETILKMFRAQLADKCFDTLEEYGTELIKYLNGNTALFPEAVQQQYYCHLVETLFKGIKDGVDNAWIERGSSTAWSRDDEDAASEYKSVQANVIQESLKEWRQKQDVSADCFGLEVGAELAGMASGKISDLVAKYFPSADGADVVALNELARLVVTKQEILTESLSGLVIAGYGKAQHFPVMQEYTLGEIFKSRLKYKLERTEAITSKRPSFIRPFAQSEMVDTFLNGVSPAFEYEAYKEIYEVVMASAEQIIDGIPRMSKKAKQAYLDKVVPPSGEAVLAAVRRLRDLRKRKHLKPVLQSIEFLPKNELAHVASSLVNLSSFQKRMSISEDETVGGPIDVAVISKGDGFVWIDRKHYFKRELNRHFFGHGKPTPDQNRNGAADDE</sequence>
<evidence type="ECO:0000313" key="1">
    <source>
        <dbReference type="EMBL" id="MBK1711674.1"/>
    </source>
</evidence>
<protein>
    <recommendedName>
        <fullName evidence="3">NERD domain-containing protein</fullName>
    </recommendedName>
</protein>
<accession>A0ABS1DQ11</accession>